<dbReference type="AlphaFoldDB" id="A0A9P1CBW9"/>
<keyword evidence="4" id="KW-1185">Reference proteome</keyword>
<evidence type="ECO:0000256" key="1">
    <source>
        <dbReference type="SAM" id="Coils"/>
    </source>
</evidence>
<proteinExistence type="predicted"/>
<evidence type="ECO:0000313" key="4">
    <source>
        <dbReference type="Proteomes" id="UP001152797"/>
    </source>
</evidence>
<evidence type="ECO:0000313" key="3">
    <source>
        <dbReference type="EMBL" id="CAL1142169.1"/>
    </source>
</evidence>
<sequence length="317" mass="36106">MGNAQSSAQPLELRLSRPNLPGRPLAAYWALHAAEARARPRWEETFKMQVETDLEIRILQGNQLVAKGVLQASQANEAPALAFRVVSLPLMPGPGTLEVKLRQTTDAVEKKFQFQMPLARRQVISLELQNAELLKLLRARGATIATSPSSVDGAATRREFQETSQMRHQQLLEESYAFNAQLLQRKQQLRRRLSAMKMFNSELPRLRQNLAKALARQQQLQSEGEAQVSFLQRRLLEAQEKALPEVEAQALVALALGRREELQRQCRDAQQARREEEMSPEVAHLRKLSMEQQEELLRRREQIVQIEQSSWVQALGG</sequence>
<reference evidence="2" key="1">
    <citation type="submission" date="2022-10" db="EMBL/GenBank/DDBJ databases">
        <authorList>
            <person name="Chen Y."/>
            <person name="Dougan E. K."/>
            <person name="Chan C."/>
            <person name="Rhodes N."/>
            <person name="Thang M."/>
        </authorList>
    </citation>
    <scope>NUCLEOTIDE SEQUENCE</scope>
</reference>
<protein>
    <submittedName>
        <fullName evidence="2">Uncharacterized protein</fullName>
    </submittedName>
</protein>
<keyword evidence="1" id="KW-0175">Coiled coil</keyword>
<evidence type="ECO:0000313" key="2">
    <source>
        <dbReference type="EMBL" id="CAI3988794.1"/>
    </source>
</evidence>
<name>A0A9P1CBW9_9DINO</name>
<dbReference type="EMBL" id="CAMXCT020001302">
    <property type="protein sequence ID" value="CAL1142169.1"/>
    <property type="molecule type" value="Genomic_DNA"/>
</dbReference>
<dbReference type="EMBL" id="CAMXCT010001302">
    <property type="protein sequence ID" value="CAI3988794.1"/>
    <property type="molecule type" value="Genomic_DNA"/>
</dbReference>
<comment type="caution">
    <text evidence="2">The sequence shown here is derived from an EMBL/GenBank/DDBJ whole genome shotgun (WGS) entry which is preliminary data.</text>
</comment>
<feature type="coiled-coil region" evidence="1">
    <location>
        <begin position="252"/>
        <end position="279"/>
    </location>
</feature>
<accession>A0A9P1CBW9</accession>
<dbReference type="EMBL" id="CAMXCT030001302">
    <property type="protein sequence ID" value="CAL4776106.1"/>
    <property type="molecule type" value="Genomic_DNA"/>
</dbReference>
<organism evidence="2">
    <name type="scientific">Cladocopium goreaui</name>
    <dbReference type="NCBI Taxonomy" id="2562237"/>
    <lineage>
        <taxon>Eukaryota</taxon>
        <taxon>Sar</taxon>
        <taxon>Alveolata</taxon>
        <taxon>Dinophyceae</taxon>
        <taxon>Suessiales</taxon>
        <taxon>Symbiodiniaceae</taxon>
        <taxon>Cladocopium</taxon>
    </lineage>
</organism>
<reference evidence="3" key="2">
    <citation type="submission" date="2024-04" db="EMBL/GenBank/DDBJ databases">
        <authorList>
            <person name="Chen Y."/>
            <person name="Shah S."/>
            <person name="Dougan E. K."/>
            <person name="Thang M."/>
            <person name="Chan C."/>
        </authorList>
    </citation>
    <scope>NUCLEOTIDE SEQUENCE [LARGE SCALE GENOMIC DNA]</scope>
</reference>
<dbReference type="Proteomes" id="UP001152797">
    <property type="component" value="Unassembled WGS sequence"/>
</dbReference>
<gene>
    <name evidence="2" type="ORF">C1SCF055_LOCUS15918</name>
</gene>